<proteinExistence type="predicted"/>
<feature type="domain" description="DUF8054" evidence="3">
    <location>
        <begin position="105"/>
        <end position="221"/>
    </location>
</feature>
<feature type="domain" description="DUF8054" evidence="1">
    <location>
        <begin position="7"/>
        <end position="85"/>
    </location>
</feature>
<dbReference type="Pfam" id="PF26236">
    <property type="entry name" value="DUF8054_N"/>
    <property type="match status" value="1"/>
</dbReference>
<dbReference type="Pfam" id="PF26238">
    <property type="entry name" value="DUF8054_M"/>
    <property type="match status" value="1"/>
</dbReference>
<evidence type="ECO:0000313" key="4">
    <source>
        <dbReference type="EMBL" id="SEW22484.1"/>
    </source>
</evidence>
<dbReference type="EMBL" id="FOJA01000001">
    <property type="protein sequence ID" value="SEW22484.1"/>
    <property type="molecule type" value="Genomic_DNA"/>
</dbReference>
<evidence type="ECO:0000259" key="2">
    <source>
        <dbReference type="Pfam" id="PF26237"/>
    </source>
</evidence>
<evidence type="ECO:0000313" key="5">
    <source>
        <dbReference type="Proteomes" id="UP000198518"/>
    </source>
</evidence>
<evidence type="ECO:0000259" key="3">
    <source>
        <dbReference type="Pfam" id="PF26238"/>
    </source>
</evidence>
<dbReference type="InterPro" id="IPR058675">
    <property type="entry name" value="DUF8054_C"/>
</dbReference>
<dbReference type="Proteomes" id="UP000198518">
    <property type="component" value="Unassembled WGS sequence"/>
</dbReference>
<evidence type="ECO:0000259" key="1">
    <source>
        <dbReference type="Pfam" id="PF26236"/>
    </source>
</evidence>
<protein>
    <submittedName>
        <fullName evidence="4">Uncharacterized protein</fullName>
    </submittedName>
</protein>
<dbReference type="STRING" id="355548.SAMN04487945_2318"/>
<reference evidence="4 5" key="1">
    <citation type="submission" date="2016-10" db="EMBL/GenBank/DDBJ databases">
        <authorList>
            <person name="de Groot N.N."/>
        </authorList>
    </citation>
    <scope>NUCLEOTIDE SEQUENCE [LARGE SCALE GENOMIC DNA]</scope>
    <source>
        <strain evidence="4 5">CGMCC 1.5337</strain>
    </source>
</reference>
<organism evidence="4 5">
    <name type="scientific">Halobacterium jilantaiense</name>
    <dbReference type="NCBI Taxonomy" id="355548"/>
    <lineage>
        <taxon>Archaea</taxon>
        <taxon>Methanobacteriati</taxon>
        <taxon>Methanobacteriota</taxon>
        <taxon>Stenosarchaea group</taxon>
        <taxon>Halobacteria</taxon>
        <taxon>Halobacteriales</taxon>
        <taxon>Halobacteriaceae</taxon>
        <taxon>Halobacterium</taxon>
    </lineage>
</organism>
<name>A0A1I0Q6P1_9EURY</name>
<dbReference type="InterPro" id="IPR058674">
    <property type="entry name" value="DUF8054_N"/>
</dbReference>
<feature type="domain" description="DUF8054" evidence="2">
    <location>
        <begin position="226"/>
        <end position="263"/>
    </location>
</feature>
<dbReference type="AlphaFoldDB" id="A0A1I0Q6P1"/>
<accession>A0A1I0Q6P1</accession>
<dbReference type="InterPro" id="IPR058775">
    <property type="entry name" value="DUF8054_M"/>
</dbReference>
<dbReference type="RefSeq" id="WP_089669537.1">
    <property type="nucleotide sequence ID" value="NZ_FOJA01000001.1"/>
</dbReference>
<dbReference type="Pfam" id="PF26237">
    <property type="entry name" value="DUF8054_C"/>
    <property type="match status" value="1"/>
</dbReference>
<gene>
    <name evidence="4" type="ORF">SAMN04487945_2318</name>
</gene>
<keyword evidence="5" id="KW-1185">Reference proteome</keyword>
<sequence length="269" mass="28963">MDMRFLSRLQNPEYTGENRCTPCTVLNSLIAVAAAGGVALVSPALAVATLLGSAVVITLRGYLVPGTPTLTKRYLPRRVLAWFGKTPLPDEPVPTDDRPENTDTDLEALLSEKGIVRPCASADDLCLSDAVRETWLAHLRTADECSPEHVAELTDDQAATYEITEKRGGVVAYDGGSEVGRWPSEAALLADATCAATMSEHYPGWASLSGERRGELLSTLRFFTPECPRASGEVELTTETVETCCSAQEVVALQCVETGTNLARHPLRQ</sequence>
<dbReference type="OrthoDB" id="253264at2157"/>